<evidence type="ECO:0000256" key="1">
    <source>
        <dbReference type="SAM" id="MobiDB-lite"/>
    </source>
</evidence>
<sequence length="179" mass="20701">MAWRVLPILLGCCLVFFTYGEENESHTELQIFDVKQFPVSSTGPRAIHQNEASAFGLEQKYQNRVIMLMNYRPRLRRHAEKKKKKHNAGAFSPLSMSQDGKKTHNSRTKRQESSKSTKTELIKQPLKHHKPHHEQTSPRGKVPQKKQVKKPQPAGTFSALSYISQDKERSHEQKEELDD</sequence>
<feature type="region of interest" description="Disordered" evidence="1">
    <location>
        <begin position="78"/>
        <end position="179"/>
    </location>
</feature>
<feature type="compositionally biased region" description="Basic and acidic residues" evidence="1">
    <location>
        <begin position="109"/>
        <end position="121"/>
    </location>
</feature>
<organism evidence="3 4">
    <name type="scientific">Tachysurus vachellii</name>
    <name type="common">Darkbarbel catfish</name>
    <name type="synonym">Pelteobagrus vachellii</name>
    <dbReference type="NCBI Taxonomy" id="175792"/>
    <lineage>
        <taxon>Eukaryota</taxon>
        <taxon>Metazoa</taxon>
        <taxon>Chordata</taxon>
        <taxon>Craniata</taxon>
        <taxon>Vertebrata</taxon>
        <taxon>Euteleostomi</taxon>
        <taxon>Actinopterygii</taxon>
        <taxon>Neopterygii</taxon>
        <taxon>Teleostei</taxon>
        <taxon>Ostariophysi</taxon>
        <taxon>Siluriformes</taxon>
        <taxon>Bagridae</taxon>
        <taxon>Tachysurus</taxon>
    </lineage>
</organism>
<feature type="compositionally biased region" description="Basic and acidic residues" evidence="1">
    <location>
        <begin position="165"/>
        <end position="179"/>
    </location>
</feature>
<keyword evidence="2" id="KW-0732">Signal</keyword>
<evidence type="ECO:0000313" key="4">
    <source>
        <dbReference type="Proteomes" id="UP001187315"/>
    </source>
</evidence>
<comment type="caution">
    <text evidence="3">The sequence shown here is derived from an EMBL/GenBank/DDBJ whole genome shotgun (WGS) entry which is preliminary data.</text>
</comment>
<accession>A0AA88NP87</accession>
<name>A0AA88NP87_TACVA</name>
<protein>
    <submittedName>
        <fullName evidence="3">Uncharacterized protein</fullName>
    </submittedName>
</protein>
<feature type="compositionally biased region" description="Basic residues" evidence="1">
    <location>
        <begin position="78"/>
        <end position="87"/>
    </location>
</feature>
<dbReference type="AlphaFoldDB" id="A0AA88NP87"/>
<dbReference type="Proteomes" id="UP001187315">
    <property type="component" value="Unassembled WGS sequence"/>
</dbReference>
<proteinExistence type="predicted"/>
<gene>
    <name evidence="3" type="ORF">Q7C36_004876</name>
</gene>
<feature type="chain" id="PRO_5041735640" evidence="2">
    <location>
        <begin position="21"/>
        <end position="179"/>
    </location>
</feature>
<reference evidence="3" key="1">
    <citation type="submission" date="2023-08" db="EMBL/GenBank/DDBJ databases">
        <title>Pelteobagrus vachellii genome.</title>
        <authorList>
            <person name="Liu H."/>
        </authorList>
    </citation>
    <scope>NUCLEOTIDE SEQUENCE</scope>
    <source>
        <strain evidence="3">PRFRI_2022a</strain>
        <tissue evidence="3">Muscle</tissue>
    </source>
</reference>
<evidence type="ECO:0000313" key="3">
    <source>
        <dbReference type="EMBL" id="KAK2860710.1"/>
    </source>
</evidence>
<feature type="signal peptide" evidence="2">
    <location>
        <begin position="1"/>
        <end position="20"/>
    </location>
</feature>
<keyword evidence="4" id="KW-1185">Reference proteome</keyword>
<dbReference type="EMBL" id="JAVHJS010000004">
    <property type="protein sequence ID" value="KAK2860710.1"/>
    <property type="molecule type" value="Genomic_DNA"/>
</dbReference>
<evidence type="ECO:0000256" key="2">
    <source>
        <dbReference type="SAM" id="SignalP"/>
    </source>
</evidence>